<dbReference type="InterPro" id="IPR043132">
    <property type="entry name" value="BCAT-like_C"/>
</dbReference>
<dbReference type="KEGG" id="cspu:CGC55_13470"/>
<reference evidence="2 4" key="3">
    <citation type="submission" date="2018-06" db="EMBL/GenBank/DDBJ databases">
        <authorList>
            <consortium name="Pathogen Informatics"/>
            <person name="Doyle S."/>
        </authorList>
    </citation>
    <scope>NUCLEOTIDE SEQUENCE [LARGE SCALE GENOMIC DNA]</scope>
    <source>
        <strain evidence="2 4">NCTC11653</strain>
    </source>
</reference>
<evidence type="ECO:0000313" key="2">
    <source>
        <dbReference type="EMBL" id="SQA74581.1"/>
    </source>
</evidence>
<dbReference type="Gene3D" id="3.20.10.10">
    <property type="entry name" value="D-amino Acid Aminotransferase, subunit A, domain 2"/>
    <property type="match status" value="1"/>
</dbReference>
<dbReference type="Pfam" id="PF01063">
    <property type="entry name" value="Aminotran_4"/>
    <property type="match status" value="1"/>
</dbReference>
<dbReference type="InterPro" id="IPR036038">
    <property type="entry name" value="Aminotransferase-like"/>
</dbReference>
<dbReference type="AlphaFoldDB" id="A0AAX2I841"/>
<dbReference type="GO" id="GO:0016829">
    <property type="term" value="F:lyase activity"/>
    <property type="evidence" value="ECO:0007669"/>
    <property type="project" value="UniProtKB-KW"/>
</dbReference>
<evidence type="ECO:0000313" key="3">
    <source>
        <dbReference type="Proteomes" id="UP000217301"/>
    </source>
</evidence>
<proteinExistence type="predicted"/>
<dbReference type="RefSeq" id="WP_002681906.1">
    <property type="nucleotide sequence ID" value="NZ_CP022385.1"/>
</dbReference>
<dbReference type="Proteomes" id="UP000249902">
    <property type="component" value="Unassembled WGS sequence"/>
</dbReference>
<reference evidence="1" key="1">
    <citation type="journal article" date="2017" name="Genome Announc.">
        <title>Twelve Complete Reference Genomes of Clinical Isolates in the Capnocytophaga Genus.</title>
        <authorList>
            <person name="Villarma A."/>
            <person name="Gulvik C.A."/>
            <person name="Rowe L.A."/>
            <person name="Sheth M."/>
            <person name="Juieng P."/>
            <person name="Nicholson A.C."/>
            <person name="Loparev V.N."/>
            <person name="McQuiston J.R."/>
        </authorList>
    </citation>
    <scope>NUCLEOTIDE SEQUENCE</scope>
    <source>
        <strain evidence="1">KC1668</strain>
    </source>
</reference>
<protein>
    <submittedName>
        <fullName evidence="2">Branched-chain amino acid aminotransferase/4-amino-4-deoxychorismate lyase</fullName>
    </submittedName>
    <submittedName>
        <fullName evidence="1">Chorismate-binding protein</fullName>
    </submittedName>
</protein>
<dbReference type="InterPro" id="IPR001544">
    <property type="entry name" value="Aminotrans_IV"/>
</dbReference>
<dbReference type="SUPFAM" id="SSF56752">
    <property type="entry name" value="D-aminoacid aminotransferase-like PLP-dependent enzymes"/>
    <property type="match status" value="1"/>
</dbReference>
<evidence type="ECO:0000313" key="1">
    <source>
        <dbReference type="EMBL" id="ATA85448.1"/>
    </source>
</evidence>
<reference evidence="3" key="2">
    <citation type="submission" date="2017-06" db="EMBL/GenBank/DDBJ databases">
        <title>Capnocytophaga spp. assemblies.</title>
        <authorList>
            <person name="Gulvik C.A."/>
        </authorList>
    </citation>
    <scope>NUCLEOTIDE SEQUENCE [LARGE SCALE GENOMIC DNA]</scope>
    <source>
        <strain evidence="3">KC1668</strain>
    </source>
</reference>
<accession>A0AAX2I841</accession>
<dbReference type="GO" id="GO:0008483">
    <property type="term" value="F:transaminase activity"/>
    <property type="evidence" value="ECO:0007669"/>
    <property type="project" value="UniProtKB-KW"/>
</dbReference>
<gene>
    <name evidence="1" type="ORF">CGC55_13470</name>
    <name evidence="2" type="ORF">NCTC11653_00469</name>
</gene>
<dbReference type="InterPro" id="IPR043131">
    <property type="entry name" value="BCAT-like_N"/>
</dbReference>
<keyword evidence="2" id="KW-0456">Lyase</keyword>
<dbReference type="EMBL" id="CP022385">
    <property type="protein sequence ID" value="ATA85448.1"/>
    <property type="molecule type" value="Genomic_DNA"/>
</dbReference>
<keyword evidence="2" id="KW-0032">Aminotransferase</keyword>
<keyword evidence="2" id="KW-0808">Transferase</keyword>
<dbReference type="EMBL" id="UAVP01000003">
    <property type="protein sequence ID" value="SQA74581.1"/>
    <property type="molecule type" value="Genomic_DNA"/>
</dbReference>
<name>A0AAX2I841_CAPSP</name>
<sequence>MENQQFIESIKLLNGDVYHLAYHQERVCRTFSHFFPSEKVLSLQESISKIALPAIGKYKIRIVYNQKDYTIEVLPYQLKPINTIKCVNADEYDYSYKFLNREFLNTLKQTSGTDEVIFLKNGKVTDSSYANIIFFDGKQWLTPSTFLLNGTCRQRLLSEGKITEAPIHYTDIHNFEQIGFINAMLDMGEFNLPMSKLVK</sequence>
<organism evidence="2 4">
    <name type="scientific">Capnocytophaga sputigena</name>
    <dbReference type="NCBI Taxonomy" id="1019"/>
    <lineage>
        <taxon>Bacteria</taxon>
        <taxon>Pseudomonadati</taxon>
        <taxon>Bacteroidota</taxon>
        <taxon>Flavobacteriia</taxon>
        <taxon>Flavobacteriales</taxon>
        <taxon>Flavobacteriaceae</taxon>
        <taxon>Capnocytophaga</taxon>
    </lineage>
</organism>
<dbReference type="Gene3D" id="3.30.470.10">
    <property type="match status" value="1"/>
</dbReference>
<keyword evidence="3" id="KW-1185">Reference proteome</keyword>
<evidence type="ECO:0000313" key="4">
    <source>
        <dbReference type="Proteomes" id="UP000249902"/>
    </source>
</evidence>
<dbReference type="Proteomes" id="UP000217301">
    <property type="component" value="Chromosome"/>
</dbReference>